<evidence type="ECO:0000313" key="5">
    <source>
        <dbReference type="Proteomes" id="UP001207408"/>
    </source>
</evidence>
<keyword evidence="1" id="KW-0472">Membrane</keyword>
<evidence type="ECO:0000313" key="4">
    <source>
        <dbReference type="EMBL" id="MCW3807519.1"/>
    </source>
</evidence>
<sequence length="1163" mass="130744">MSQKLKTFVTVCTVLLICGYGVLFLSNNSQVQDSGIGNEERPDDPVLTGEELAKFNEYVAARLNSGSLKSSQTSGESSYANGQLTGSWSAKLSQTGWYGYRVDNSAYDSLRNVFYVVTYAGHLYKLEYENEVKWTLLNHKIVMNPSDNGTANPVFTGTLLPDSKFRLIRSNDDVGRMEYSDDEGQNWIASTGAGISRSWSNQICEITSEGKKRIVLHTYNANYHHIYYSDDNGVSYSESGLSFPISTYDMKIAKPFNTNEVYMWVWNKSTKNIDVYKYNNVHEEFELQSSSSSVVSGTNLSSAAATCVDGKYHFYLATINSGYTVYYSSDEGVTWTQKNAGRDKPFETICPDKPNMLISGFEDMKLSADYGATWSGFGYKLGWDLQHMRTYEMKDGGHITLAGLDFGCYISQTPEDKNSYTWCNNGAWFAMHYDVASSENFNSIYMANQDRGATAYKDSAEKVNTRDIDGTDVLRVCYAKRETSVWTWFYYGRIKHQNNFATGKTGGSAVFDGLGNWWAAPIVASPNPDEDAIYAAYGSNLQKFSYDESSGSITQTAHEFNFENRYSSEIGGFGYSELNKKLWYVALNNGAFIYSKDGGDTWTRSKYYASTPKANDQYYNYPKNQSVIRASKIDTSKVYYAGVGNLFLISEDNGNMFTNKANGLSVTRIRDFALSPDEQFIFAACGYGGAWVYSVQDNYWYQMTDNPIPSVDFTDVEFISNKNCVRFGTYGSGIIEFKLNNNFYQVNGPDRLEGKINANNNIELNWFDNALDEDGFIIERASLGEFIGIDTVKADVTSYQEEISAYEATFYYRVRALKGDAVSNHTNLVIINTPPQGYISTSDWEIIDFSSEEISSENSPVKYALDNNSSTYWHTLYSSAQPGHPHYIVLDLGEERTLAGFRYLPRQDGLKEGTIADYELYVSNDPNIWGSPVASGKFVATTKLKEVMFDQEESGRYVKLEALSSITGSNYTSMAEFILLYQMVPPDVPENLNAMIFSDTSVLLRWQDNSLNTEGYLVEQLVGDEYKIVATVNAPDKYFMHSDQEPATLYKYRIKAFNRGGESNYTEEIEVTTGGTPTELEEPDVNFNVYPNPFDDRLNIEVPVLKAESSVKLIDTKGKVVLRQSIQSGDTFIILNTADVLPGLYIIECQLGNNRVTKKVIKK</sequence>
<comment type="caution">
    <text evidence="4">The sequence shown here is derived from an EMBL/GenBank/DDBJ whole genome shotgun (WGS) entry which is preliminary data.</text>
</comment>
<dbReference type="InterPro" id="IPR036116">
    <property type="entry name" value="FN3_sf"/>
</dbReference>
<dbReference type="SUPFAM" id="SSF49785">
    <property type="entry name" value="Galactose-binding domain-like"/>
    <property type="match status" value="1"/>
</dbReference>
<feature type="domain" description="Fibronectin type-III" evidence="3">
    <location>
        <begin position="988"/>
        <end position="1076"/>
    </location>
</feature>
<dbReference type="Gene3D" id="2.130.10.10">
    <property type="entry name" value="YVTN repeat-like/Quinoprotein amine dehydrogenase"/>
    <property type="match status" value="2"/>
</dbReference>
<dbReference type="AlphaFoldDB" id="A0AAE3SLJ4"/>
<dbReference type="PROSITE" id="PS50022">
    <property type="entry name" value="FA58C_3"/>
    <property type="match status" value="1"/>
</dbReference>
<evidence type="ECO:0000259" key="2">
    <source>
        <dbReference type="PROSITE" id="PS50022"/>
    </source>
</evidence>
<gene>
    <name evidence="4" type="ORF">OM074_17965</name>
</gene>
<dbReference type="Pfam" id="PF00754">
    <property type="entry name" value="F5_F8_type_C"/>
    <property type="match status" value="1"/>
</dbReference>
<dbReference type="InterPro" id="IPR003961">
    <property type="entry name" value="FN3_dom"/>
</dbReference>
<protein>
    <submittedName>
        <fullName evidence="4">Discoidin domain-containing protein</fullName>
    </submittedName>
</protein>
<dbReference type="Gene3D" id="2.60.40.10">
    <property type="entry name" value="Immunoglobulins"/>
    <property type="match status" value="2"/>
</dbReference>
<dbReference type="CDD" id="cd15482">
    <property type="entry name" value="Sialidase_non-viral"/>
    <property type="match status" value="1"/>
</dbReference>
<organism evidence="4 5">
    <name type="scientific">Plebeiibacterium marinum</name>
    <dbReference type="NCBI Taxonomy" id="2992111"/>
    <lineage>
        <taxon>Bacteria</taxon>
        <taxon>Pseudomonadati</taxon>
        <taxon>Bacteroidota</taxon>
        <taxon>Bacteroidia</taxon>
        <taxon>Marinilabiliales</taxon>
        <taxon>Marinilabiliaceae</taxon>
        <taxon>Plebeiibacterium</taxon>
    </lineage>
</organism>
<dbReference type="Pfam" id="PF18962">
    <property type="entry name" value="Por_Secre_tail"/>
    <property type="match status" value="1"/>
</dbReference>
<dbReference type="PROSITE" id="PS50853">
    <property type="entry name" value="FN3"/>
    <property type="match status" value="1"/>
</dbReference>
<evidence type="ECO:0000259" key="3">
    <source>
        <dbReference type="PROSITE" id="PS50853"/>
    </source>
</evidence>
<keyword evidence="1" id="KW-0812">Transmembrane</keyword>
<dbReference type="InterPro" id="IPR008979">
    <property type="entry name" value="Galactose-bd-like_sf"/>
</dbReference>
<dbReference type="NCBIfam" id="TIGR04183">
    <property type="entry name" value="Por_Secre_tail"/>
    <property type="match status" value="1"/>
</dbReference>
<dbReference type="SUPFAM" id="SSF110296">
    <property type="entry name" value="Oligoxyloglucan reducing end-specific cellobiohydrolase"/>
    <property type="match status" value="2"/>
</dbReference>
<feature type="transmembrane region" description="Helical" evidence="1">
    <location>
        <begin position="7"/>
        <end position="25"/>
    </location>
</feature>
<dbReference type="Gene3D" id="2.60.120.260">
    <property type="entry name" value="Galactose-binding domain-like"/>
    <property type="match status" value="1"/>
</dbReference>
<proteinExistence type="predicted"/>
<keyword evidence="1" id="KW-1133">Transmembrane helix</keyword>
<feature type="domain" description="F5/8 type C" evidence="2">
    <location>
        <begin position="831"/>
        <end position="982"/>
    </location>
</feature>
<dbReference type="Pfam" id="PF00041">
    <property type="entry name" value="fn3"/>
    <property type="match status" value="1"/>
</dbReference>
<dbReference type="SMART" id="SM00060">
    <property type="entry name" value="FN3"/>
    <property type="match status" value="1"/>
</dbReference>
<dbReference type="RefSeq" id="WP_301201937.1">
    <property type="nucleotide sequence ID" value="NZ_JAPDPI010000049.1"/>
</dbReference>
<dbReference type="InterPro" id="IPR000421">
    <property type="entry name" value="FA58C"/>
</dbReference>
<dbReference type="EMBL" id="JAPDPI010000049">
    <property type="protein sequence ID" value="MCW3807519.1"/>
    <property type="molecule type" value="Genomic_DNA"/>
</dbReference>
<dbReference type="InterPro" id="IPR015943">
    <property type="entry name" value="WD40/YVTN_repeat-like_dom_sf"/>
</dbReference>
<reference evidence="4" key="1">
    <citation type="submission" date="2022-10" db="EMBL/GenBank/DDBJ databases">
        <authorList>
            <person name="Yu W.X."/>
        </authorList>
    </citation>
    <scope>NUCLEOTIDE SEQUENCE</scope>
    <source>
        <strain evidence="4">D04</strain>
    </source>
</reference>
<dbReference type="InterPro" id="IPR026444">
    <property type="entry name" value="Secre_tail"/>
</dbReference>
<accession>A0AAE3SLJ4</accession>
<dbReference type="InterPro" id="IPR013783">
    <property type="entry name" value="Ig-like_fold"/>
</dbReference>
<name>A0AAE3SLJ4_9BACT</name>
<dbReference type="Proteomes" id="UP001207408">
    <property type="component" value="Unassembled WGS sequence"/>
</dbReference>
<dbReference type="SUPFAM" id="SSF49265">
    <property type="entry name" value="Fibronectin type III"/>
    <property type="match status" value="1"/>
</dbReference>
<dbReference type="CDD" id="cd00063">
    <property type="entry name" value="FN3"/>
    <property type="match status" value="1"/>
</dbReference>
<evidence type="ECO:0000256" key="1">
    <source>
        <dbReference type="SAM" id="Phobius"/>
    </source>
</evidence>
<keyword evidence="5" id="KW-1185">Reference proteome</keyword>